<evidence type="ECO:0000313" key="2">
    <source>
        <dbReference type="EMBL" id="MCI80795.1"/>
    </source>
</evidence>
<organism evidence="2 3">
    <name type="scientific">Trifolium medium</name>
    <dbReference type="NCBI Taxonomy" id="97028"/>
    <lineage>
        <taxon>Eukaryota</taxon>
        <taxon>Viridiplantae</taxon>
        <taxon>Streptophyta</taxon>
        <taxon>Embryophyta</taxon>
        <taxon>Tracheophyta</taxon>
        <taxon>Spermatophyta</taxon>
        <taxon>Magnoliopsida</taxon>
        <taxon>eudicotyledons</taxon>
        <taxon>Gunneridae</taxon>
        <taxon>Pentapetalae</taxon>
        <taxon>rosids</taxon>
        <taxon>fabids</taxon>
        <taxon>Fabales</taxon>
        <taxon>Fabaceae</taxon>
        <taxon>Papilionoideae</taxon>
        <taxon>50 kb inversion clade</taxon>
        <taxon>NPAAA clade</taxon>
        <taxon>Hologalegina</taxon>
        <taxon>IRL clade</taxon>
        <taxon>Trifolieae</taxon>
        <taxon>Trifolium</taxon>
    </lineage>
</organism>
<dbReference type="Proteomes" id="UP000265520">
    <property type="component" value="Unassembled WGS sequence"/>
</dbReference>
<comment type="caution">
    <text evidence="2">The sequence shown here is derived from an EMBL/GenBank/DDBJ whole genome shotgun (WGS) entry which is preliminary data.</text>
</comment>
<feature type="non-terminal residue" evidence="2">
    <location>
        <position position="48"/>
    </location>
</feature>
<feature type="region of interest" description="Disordered" evidence="1">
    <location>
        <begin position="1"/>
        <end position="48"/>
    </location>
</feature>
<accession>A0A392V1E9</accession>
<reference evidence="2 3" key="1">
    <citation type="journal article" date="2018" name="Front. Plant Sci.">
        <title>Red Clover (Trifolium pratense) and Zigzag Clover (T. medium) - A Picture of Genomic Similarities and Differences.</title>
        <authorList>
            <person name="Dluhosova J."/>
            <person name="Istvanek J."/>
            <person name="Nedelnik J."/>
            <person name="Repkova J."/>
        </authorList>
    </citation>
    <scope>NUCLEOTIDE SEQUENCE [LARGE SCALE GENOMIC DNA]</scope>
    <source>
        <strain evidence="3">cv. 10/8</strain>
        <tissue evidence="2">Leaf</tissue>
    </source>
</reference>
<evidence type="ECO:0000313" key="3">
    <source>
        <dbReference type="Proteomes" id="UP000265520"/>
    </source>
</evidence>
<name>A0A392V1E9_9FABA</name>
<keyword evidence="3" id="KW-1185">Reference proteome</keyword>
<evidence type="ECO:0000256" key="1">
    <source>
        <dbReference type="SAM" id="MobiDB-lite"/>
    </source>
</evidence>
<protein>
    <submittedName>
        <fullName evidence="2">Uncharacterized protein</fullName>
    </submittedName>
</protein>
<sequence length="48" mass="5462">METYLVSAEHERKMRNSRKSHRERESGPAGRGGGNGESLLRRKFQCGD</sequence>
<dbReference type="AlphaFoldDB" id="A0A392V1E9"/>
<dbReference type="EMBL" id="LXQA011003390">
    <property type="protein sequence ID" value="MCI80795.1"/>
    <property type="molecule type" value="Genomic_DNA"/>
</dbReference>
<proteinExistence type="predicted"/>